<dbReference type="AlphaFoldDB" id="B9JPA2"/>
<sequence>MAEGREAPMRHWRKTWYSLIGPLMIWVAFIIVTPFFGVAAIASLGVLPLPGETILKTIGMFCVLILAPLAALAEIAPPIVTREEVRWRNRNSETHFEGAVIWEDIAFLPPILNRIRSTTGKRRQQADERDTAANATTVST</sequence>
<gene>
    <name evidence="3" type="ordered locus">Arad_14089</name>
</gene>
<feature type="region of interest" description="Disordered" evidence="1">
    <location>
        <begin position="118"/>
        <end position="140"/>
    </location>
</feature>
<feature type="transmembrane region" description="Helical" evidence="2">
    <location>
        <begin position="20"/>
        <end position="46"/>
    </location>
</feature>
<geneLocation type="plasmid" evidence="3 4">
    <name>pAtK84b</name>
</geneLocation>
<feature type="transmembrane region" description="Helical" evidence="2">
    <location>
        <begin position="58"/>
        <end position="80"/>
    </location>
</feature>
<proteinExistence type="predicted"/>
<keyword evidence="2" id="KW-0812">Transmembrane</keyword>
<keyword evidence="2" id="KW-1133">Transmembrane helix</keyword>
<dbReference type="HOGENOM" id="CLU_1923101_0_0_5"/>
<reference evidence="3 4" key="1">
    <citation type="journal article" date="2009" name="J. Bacteriol.">
        <title>Genome sequences of three Agrobacterium biovars help elucidate the evolution of multichromosome genomes in bacteria.</title>
        <authorList>
            <person name="Slater S.C."/>
            <person name="Goldman B.S."/>
            <person name="Goodner B."/>
            <person name="Setubal J.C."/>
            <person name="Farrand S.K."/>
            <person name="Nester E.W."/>
            <person name="Burr T.J."/>
            <person name="Banta L."/>
            <person name="Dickerman A.W."/>
            <person name="Paulsen I."/>
            <person name="Otten L."/>
            <person name="Suen G."/>
            <person name="Welch R."/>
            <person name="Almeida N.F."/>
            <person name="Arnold F."/>
            <person name="Burton O.T."/>
            <person name="Du Z."/>
            <person name="Ewing A."/>
            <person name="Godsy E."/>
            <person name="Heisel S."/>
            <person name="Houmiel K.L."/>
            <person name="Jhaveri J."/>
            <person name="Lu J."/>
            <person name="Miller N.M."/>
            <person name="Norton S."/>
            <person name="Chen Q."/>
            <person name="Phoolcharoen W."/>
            <person name="Ohlin V."/>
            <person name="Ondrusek D."/>
            <person name="Pride N."/>
            <person name="Stricklin S.L."/>
            <person name="Sun J."/>
            <person name="Wheeler C."/>
            <person name="Wilson L."/>
            <person name="Zhu H."/>
            <person name="Wood D.W."/>
        </authorList>
    </citation>
    <scope>NUCLEOTIDE SEQUENCE [LARGE SCALE GENOMIC DNA]</scope>
    <source>
        <strain evidence="4">K84 / ATCC BAA-868</strain>
        <plasmid evidence="3 4">pAtK84b</plasmid>
    </source>
</reference>
<protein>
    <submittedName>
        <fullName evidence="3">Uncharacterized protein</fullName>
    </submittedName>
</protein>
<dbReference type="EMBL" id="CP000630">
    <property type="protein sequence ID" value="ACM30971.1"/>
    <property type="molecule type" value="Genomic_DNA"/>
</dbReference>
<evidence type="ECO:0000256" key="1">
    <source>
        <dbReference type="SAM" id="MobiDB-lite"/>
    </source>
</evidence>
<dbReference type="KEGG" id="ara:Arad_14089"/>
<accession>B9JPA2</accession>
<evidence type="ECO:0000313" key="3">
    <source>
        <dbReference type="EMBL" id="ACM30971.1"/>
    </source>
</evidence>
<keyword evidence="2" id="KW-0472">Membrane</keyword>
<dbReference type="Proteomes" id="UP000001600">
    <property type="component" value="Plasmid pAtK84b"/>
</dbReference>
<evidence type="ECO:0000256" key="2">
    <source>
        <dbReference type="SAM" id="Phobius"/>
    </source>
</evidence>
<name>B9JPA2_RHIR8</name>
<keyword evidence="3" id="KW-0614">Plasmid</keyword>
<organism evidence="3 4">
    <name type="scientific">Rhizobium rhizogenes (strain K84 / ATCC BAA-868)</name>
    <name type="common">Agrobacterium radiobacter</name>
    <dbReference type="NCBI Taxonomy" id="311403"/>
    <lineage>
        <taxon>Bacteria</taxon>
        <taxon>Pseudomonadati</taxon>
        <taxon>Pseudomonadota</taxon>
        <taxon>Alphaproteobacteria</taxon>
        <taxon>Hyphomicrobiales</taxon>
        <taxon>Rhizobiaceae</taxon>
        <taxon>Rhizobium/Agrobacterium group</taxon>
        <taxon>Rhizobium</taxon>
    </lineage>
</organism>
<evidence type="ECO:0000313" key="4">
    <source>
        <dbReference type="Proteomes" id="UP000001600"/>
    </source>
</evidence>